<gene>
    <name evidence="2" type="ORF">OE88DRAFT_1793891</name>
</gene>
<dbReference type="STRING" id="5364.A0A5C3MMI8"/>
<keyword evidence="3" id="KW-1185">Reference proteome</keyword>
<feature type="region of interest" description="Disordered" evidence="1">
    <location>
        <begin position="138"/>
        <end position="195"/>
    </location>
</feature>
<dbReference type="EMBL" id="ML213565">
    <property type="protein sequence ID" value="TFK45188.1"/>
    <property type="molecule type" value="Genomic_DNA"/>
</dbReference>
<evidence type="ECO:0000256" key="1">
    <source>
        <dbReference type="SAM" id="MobiDB-lite"/>
    </source>
</evidence>
<organism evidence="2 3">
    <name type="scientific">Heliocybe sulcata</name>
    <dbReference type="NCBI Taxonomy" id="5364"/>
    <lineage>
        <taxon>Eukaryota</taxon>
        <taxon>Fungi</taxon>
        <taxon>Dikarya</taxon>
        <taxon>Basidiomycota</taxon>
        <taxon>Agaricomycotina</taxon>
        <taxon>Agaricomycetes</taxon>
        <taxon>Gloeophyllales</taxon>
        <taxon>Gloeophyllaceae</taxon>
        <taxon>Heliocybe</taxon>
    </lineage>
</organism>
<accession>A0A5C3MMI8</accession>
<evidence type="ECO:0000313" key="3">
    <source>
        <dbReference type="Proteomes" id="UP000305948"/>
    </source>
</evidence>
<name>A0A5C3MMI8_9AGAM</name>
<feature type="non-terminal residue" evidence="2">
    <location>
        <position position="1"/>
    </location>
</feature>
<dbReference type="AlphaFoldDB" id="A0A5C3MMI8"/>
<dbReference type="Proteomes" id="UP000305948">
    <property type="component" value="Unassembled WGS sequence"/>
</dbReference>
<proteinExistence type="predicted"/>
<reference evidence="2 3" key="1">
    <citation type="journal article" date="2019" name="Nat. Ecol. Evol.">
        <title>Megaphylogeny resolves global patterns of mushroom evolution.</title>
        <authorList>
            <person name="Varga T."/>
            <person name="Krizsan K."/>
            <person name="Foldi C."/>
            <person name="Dima B."/>
            <person name="Sanchez-Garcia M."/>
            <person name="Sanchez-Ramirez S."/>
            <person name="Szollosi G.J."/>
            <person name="Szarkandi J.G."/>
            <person name="Papp V."/>
            <person name="Albert L."/>
            <person name="Andreopoulos W."/>
            <person name="Angelini C."/>
            <person name="Antonin V."/>
            <person name="Barry K.W."/>
            <person name="Bougher N.L."/>
            <person name="Buchanan P."/>
            <person name="Buyck B."/>
            <person name="Bense V."/>
            <person name="Catcheside P."/>
            <person name="Chovatia M."/>
            <person name="Cooper J."/>
            <person name="Damon W."/>
            <person name="Desjardin D."/>
            <person name="Finy P."/>
            <person name="Geml J."/>
            <person name="Haridas S."/>
            <person name="Hughes K."/>
            <person name="Justo A."/>
            <person name="Karasinski D."/>
            <person name="Kautmanova I."/>
            <person name="Kiss B."/>
            <person name="Kocsube S."/>
            <person name="Kotiranta H."/>
            <person name="LaButti K.M."/>
            <person name="Lechner B.E."/>
            <person name="Liimatainen K."/>
            <person name="Lipzen A."/>
            <person name="Lukacs Z."/>
            <person name="Mihaltcheva S."/>
            <person name="Morgado L.N."/>
            <person name="Niskanen T."/>
            <person name="Noordeloos M.E."/>
            <person name="Ohm R.A."/>
            <person name="Ortiz-Santana B."/>
            <person name="Ovrebo C."/>
            <person name="Racz N."/>
            <person name="Riley R."/>
            <person name="Savchenko A."/>
            <person name="Shiryaev A."/>
            <person name="Soop K."/>
            <person name="Spirin V."/>
            <person name="Szebenyi C."/>
            <person name="Tomsovsky M."/>
            <person name="Tulloss R.E."/>
            <person name="Uehling J."/>
            <person name="Grigoriev I.V."/>
            <person name="Vagvolgyi C."/>
            <person name="Papp T."/>
            <person name="Martin F.M."/>
            <person name="Miettinen O."/>
            <person name="Hibbett D.S."/>
            <person name="Nagy L.G."/>
        </authorList>
    </citation>
    <scope>NUCLEOTIDE SEQUENCE [LARGE SCALE GENOMIC DNA]</scope>
    <source>
        <strain evidence="2 3">OMC1185</strain>
    </source>
</reference>
<protein>
    <submittedName>
        <fullName evidence="2">Uncharacterized protein</fullName>
    </submittedName>
</protein>
<dbReference type="OrthoDB" id="2998386at2759"/>
<sequence length="489" mass="55353">FCDCLRSELEGLDPHQWQPRNGLEVRNAAWEWYHAQTKKAREALFATTGVQWSSLQKLFYRDPVRHTVLGVMHNWMEGILQHHARRKWGIGIEPSSSKGEEDVSLPHAQAGTDGAEPHFMEINMSDLPAEVEELMEDSARHNDAPSFQRHHTATPDFRMDSSGEESGDDEFLQPDEESISDDSDDDSSNTVPSKIPPCLFNTADLGEIHKAIRDTILPSWVDCPLTNLGYKSHGKLKADNWFILFLVMLPMALLFPGSSFVPNHHYAMHYPELLKFWGPLMKISEFAYEHHNGMLQKIKTNGHMYDLDYTMLQQICHRSCLSAKIQDAAHTCNPLAKVYALMTLRIGSPLSPAGMQGDYLELMKAHARGDKLDPQLYQLMLEHLNNWGFSARHYQQLPHLMDAVVLSPTGLQQRHFKYMNRDFSDHTAHEGNSSILYQLPTGERGAGFIHAIWSVIVGHDAHLLLVVTLMRSSQTKIKDGTPLQGCQGS</sequence>
<feature type="region of interest" description="Disordered" evidence="1">
    <location>
        <begin position="91"/>
        <end position="116"/>
    </location>
</feature>
<evidence type="ECO:0000313" key="2">
    <source>
        <dbReference type="EMBL" id="TFK45188.1"/>
    </source>
</evidence>
<feature type="compositionally biased region" description="Acidic residues" evidence="1">
    <location>
        <begin position="162"/>
        <end position="187"/>
    </location>
</feature>